<dbReference type="Pfam" id="PF08530">
    <property type="entry name" value="PepX_C"/>
    <property type="match status" value="1"/>
</dbReference>
<dbReference type="SUPFAM" id="SSF53474">
    <property type="entry name" value="alpha/beta-Hydrolases"/>
    <property type="match status" value="1"/>
</dbReference>
<dbReference type="InterPro" id="IPR008979">
    <property type="entry name" value="Galactose-bd-like_sf"/>
</dbReference>
<comment type="caution">
    <text evidence="3">The sequence shown here is derived from an EMBL/GenBank/DDBJ whole genome shotgun (WGS) entry which is preliminary data.</text>
</comment>
<dbReference type="SMART" id="SM00939">
    <property type="entry name" value="PepX_C"/>
    <property type="match status" value="1"/>
</dbReference>
<accession>A0A421BJP6</accession>
<sequence>MNLEIIENTWITLRDGTRLAARIWLPEGARSKPVPAVLEYIPYRKRDGTRGRDEPMHGYFAQNGYAAVRVDIRGTGDSDGHMADEYLKLEQDDALEVIAWIAAQDWCSGNVGMMGKSWSGFNCLQVAMRRPPALKAILTCYSTDDRFRDDIHFMGGCLLNDNLWWGSIMLAYQSRPLDPEIAGEGWRARWLDRIATLPFFPGIWTEHQTYDAYWKHGSVQEDWSAIQCPVLVVGGWADSYTNTVPRLLANLQVPARGIIGPWGHIYPMDGVPGPAIGFLQEAVRWWDQWLKGVDTGVMDEPQLRAFINDPVAPTGTRKAQPGRWVGEPSWPSPAIADRLLHLRADGALADTPESSDATLPVCSPQDHGRAAGEWMGTGCDGEMPTDQRLDDGGSLNFTTPVLEEAIEILGAPELMLELSADAPVAQLAVRLCDVLPSGEVLRVSYQVLNLTHRDSHETPAPLVPGKPYRVRVTLSACGHRFLPGHRIRVSVGTAYWPAIWPAPSAATVTVTPAGSTLALPVRDPAAPQAEVRFAPPAHGPRTPMTQTDPGLMLRQSSFDHLTGVATYVTEGRGGLFGEGVVRFDEIGTELEHNLRRELTIRPEDPLSARYVLTQSYEMGREGWRTRVETVTEMTSDATHFHLSGHLVAREGDSEVARRDWSETIPRHLI</sequence>
<evidence type="ECO:0000313" key="4">
    <source>
        <dbReference type="Proteomes" id="UP000279673"/>
    </source>
</evidence>
<name>A0A421BJP6_9RHOB</name>
<dbReference type="PANTHER" id="PTHR43056:SF10">
    <property type="entry name" value="COCE_NOND FAMILY, PUTATIVE (AFU_ORTHOLOGUE AFUA_7G00600)-RELATED"/>
    <property type="match status" value="1"/>
</dbReference>
<evidence type="ECO:0000259" key="2">
    <source>
        <dbReference type="SMART" id="SM00939"/>
    </source>
</evidence>
<dbReference type="Gene3D" id="2.60.120.260">
    <property type="entry name" value="Galactose-binding domain-like"/>
    <property type="match status" value="1"/>
</dbReference>
<dbReference type="InterPro" id="IPR029058">
    <property type="entry name" value="AB_hydrolase_fold"/>
</dbReference>
<dbReference type="Pfam" id="PF02129">
    <property type="entry name" value="Peptidase_S15"/>
    <property type="match status" value="1"/>
</dbReference>
<dbReference type="AlphaFoldDB" id="A0A421BJP6"/>
<evidence type="ECO:0000313" key="3">
    <source>
        <dbReference type="EMBL" id="RLL62476.1"/>
    </source>
</evidence>
<dbReference type="SUPFAM" id="SSF49785">
    <property type="entry name" value="Galactose-binding domain-like"/>
    <property type="match status" value="1"/>
</dbReference>
<dbReference type="InterPro" id="IPR005674">
    <property type="entry name" value="CocE/Ser_esterase"/>
</dbReference>
<reference evidence="3 4" key="1">
    <citation type="submission" date="2018-10" db="EMBL/GenBank/DDBJ databases">
        <title>Rhodobacter sp . BO-81.</title>
        <authorList>
            <person name="Im W.T."/>
        </authorList>
    </citation>
    <scope>NUCLEOTIDE SEQUENCE [LARGE SCALE GENOMIC DNA]</scope>
    <source>
        <strain evidence="3 4">BO-81</strain>
    </source>
</reference>
<dbReference type="Proteomes" id="UP000279673">
    <property type="component" value="Unassembled WGS sequence"/>
</dbReference>
<dbReference type="Gene3D" id="1.10.3020.10">
    <property type="entry name" value="alpha-amino acid ester hydrolase ( Helical cap domain)"/>
    <property type="match status" value="1"/>
</dbReference>
<protein>
    <submittedName>
        <fullName evidence="3">CocE/NonD family hydrolase</fullName>
    </submittedName>
</protein>
<dbReference type="InterPro" id="IPR050585">
    <property type="entry name" value="Xaa-Pro_dipeptidyl-ppase/CocE"/>
</dbReference>
<dbReference type="NCBIfam" id="TIGR00976">
    <property type="entry name" value="CocE_NonD"/>
    <property type="match status" value="1"/>
</dbReference>
<dbReference type="RefSeq" id="WP_121534797.1">
    <property type="nucleotide sequence ID" value="NZ_RCHI01000021.1"/>
</dbReference>
<dbReference type="PANTHER" id="PTHR43056">
    <property type="entry name" value="PEPTIDASE S9 PROLYL OLIGOPEPTIDASE"/>
    <property type="match status" value="1"/>
</dbReference>
<feature type="domain" description="Xaa-Pro dipeptidyl-peptidase C-terminal" evidence="2">
    <location>
        <begin position="283"/>
        <end position="540"/>
    </location>
</feature>
<dbReference type="EMBL" id="RCHI01000021">
    <property type="protein sequence ID" value="RLL62476.1"/>
    <property type="molecule type" value="Genomic_DNA"/>
</dbReference>
<proteinExistence type="predicted"/>
<dbReference type="Gene3D" id="3.40.50.1820">
    <property type="entry name" value="alpha/beta hydrolase"/>
    <property type="match status" value="1"/>
</dbReference>
<dbReference type="InterPro" id="IPR000383">
    <property type="entry name" value="Xaa-Pro-like_dom"/>
</dbReference>
<gene>
    <name evidence="3" type="ORF">DYS74_16625</name>
</gene>
<keyword evidence="4" id="KW-1185">Reference proteome</keyword>
<dbReference type="InterPro" id="IPR013736">
    <property type="entry name" value="Xaa-Pro_dipept_C"/>
</dbReference>
<keyword evidence="1 3" id="KW-0378">Hydrolase</keyword>
<dbReference type="GO" id="GO:0008239">
    <property type="term" value="F:dipeptidyl-peptidase activity"/>
    <property type="evidence" value="ECO:0007669"/>
    <property type="project" value="InterPro"/>
</dbReference>
<organism evidence="3 4">
    <name type="scientific">Paenirhodobacter hankyongi</name>
    <dbReference type="NCBI Taxonomy" id="2294033"/>
    <lineage>
        <taxon>Bacteria</taxon>
        <taxon>Pseudomonadati</taxon>
        <taxon>Pseudomonadota</taxon>
        <taxon>Alphaproteobacteria</taxon>
        <taxon>Rhodobacterales</taxon>
        <taxon>Rhodobacter group</taxon>
        <taxon>Paenirhodobacter</taxon>
    </lineage>
</organism>
<evidence type="ECO:0000256" key="1">
    <source>
        <dbReference type="ARBA" id="ARBA00022801"/>
    </source>
</evidence>